<evidence type="ECO:0000313" key="3">
    <source>
        <dbReference type="Proteomes" id="UP000197138"/>
    </source>
</evidence>
<comment type="caution">
    <text evidence="2">The sequence shown here is derived from an EMBL/GenBank/DDBJ whole genome shotgun (WGS) entry which is preliminary data.</text>
</comment>
<feature type="region of interest" description="Disordered" evidence="1">
    <location>
        <begin position="351"/>
        <end position="405"/>
    </location>
</feature>
<dbReference type="Proteomes" id="UP000197138">
    <property type="component" value="Unassembled WGS sequence"/>
</dbReference>
<sequence length="405" mass="44909">MVCTAEGSGERDISERAAASMAMGPERSRPLHNFSLPRLKWGRQLHMRCVKIDSLAGFRAPWTALGPDISPTRSVSGEERRRAGDAVVPKLGIGGVIDCDSEIREVREKYLSDLKEEICKMTDSYLRQGAVSGEAADQGKEDNLVRPWNLRTRRAACKAPFGGPDGGKAGATPSPQRSEGGNSNGNGFMLKTGLRSGVEKKREERAKFFPTLKRKEVEDDFMMMTGHRPPRKPKKRPRAVQKQLDMLVPGLWLTEVTVDSYKVPEIPDNAKEDFQFPFASAILYSCIDLLSLARANLIYPALIEFAEVVDGVAAYIRITGDDLWLGDLAAMSSPLFLRAMLNHGYYDRAKDGSRPSMNEKKESRLEPRLDGIDGPKVDPKNDATTNSERFVARGSQPRKAKRGRT</sequence>
<dbReference type="EMBL" id="MTKT01001090">
    <property type="protein sequence ID" value="OWM86307.1"/>
    <property type="molecule type" value="Genomic_DNA"/>
</dbReference>
<reference evidence="3" key="1">
    <citation type="journal article" date="2017" name="Plant J.">
        <title>The pomegranate (Punica granatum L.) genome and the genomics of punicalagin biosynthesis.</title>
        <authorList>
            <person name="Qin G."/>
            <person name="Xu C."/>
            <person name="Ming R."/>
            <person name="Tang H."/>
            <person name="Guyot R."/>
            <person name="Kramer E.M."/>
            <person name="Hu Y."/>
            <person name="Yi X."/>
            <person name="Qi Y."/>
            <person name="Xu X."/>
            <person name="Gao Z."/>
            <person name="Pan H."/>
            <person name="Jian J."/>
            <person name="Tian Y."/>
            <person name="Yue Z."/>
            <person name="Xu Y."/>
        </authorList>
    </citation>
    <scope>NUCLEOTIDE SEQUENCE [LARGE SCALE GENOMIC DNA]</scope>
    <source>
        <strain evidence="3">cv. Dabenzi</strain>
    </source>
</reference>
<feature type="compositionally biased region" description="Basic and acidic residues" evidence="1">
    <location>
        <begin position="351"/>
        <end position="381"/>
    </location>
</feature>
<gene>
    <name evidence="2" type="ORF">CDL15_Pgr011131</name>
</gene>
<dbReference type="PANTHER" id="PTHR33130">
    <property type="entry name" value="PUTATIVE (DUF1639)-RELATED"/>
    <property type="match status" value="1"/>
</dbReference>
<accession>A0A218XMU2</accession>
<dbReference type="AlphaFoldDB" id="A0A218XMU2"/>
<feature type="compositionally biased region" description="Basic residues" evidence="1">
    <location>
        <begin position="396"/>
        <end position="405"/>
    </location>
</feature>
<dbReference type="PANTHER" id="PTHR33130:SF43">
    <property type="entry name" value="OS01G0688600 PROTEIN"/>
    <property type="match status" value="1"/>
</dbReference>
<organism evidence="2 3">
    <name type="scientific">Punica granatum</name>
    <name type="common">Pomegranate</name>
    <dbReference type="NCBI Taxonomy" id="22663"/>
    <lineage>
        <taxon>Eukaryota</taxon>
        <taxon>Viridiplantae</taxon>
        <taxon>Streptophyta</taxon>
        <taxon>Embryophyta</taxon>
        <taxon>Tracheophyta</taxon>
        <taxon>Spermatophyta</taxon>
        <taxon>Magnoliopsida</taxon>
        <taxon>eudicotyledons</taxon>
        <taxon>Gunneridae</taxon>
        <taxon>Pentapetalae</taxon>
        <taxon>rosids</taxon>
        <taxon>malvids</taxon>
        <taxon>Myrtales</taxon>
        <taxon>Lythraceae</taxon>
        <taxon>Punica</taxon>
    </lineage>
</organism>
<feature type="region of interest" description="Disordered" evidence="1">
    <location>
        <begin position="157"/>
        <end position="190"/>
    </location>
</feature>
<evidence type="ECO:0000256" key="1">
    <source>
        <dbReference type="SAM" id="MobiDB-lite"/>
    </source>
</evidence>
<dbReference type="InterPro" id="IPR012438">
    <property type="entry name" value="DUF1639"/>
</dbReference>
<dbReference type="Pfam" id="PF07797">
    <property type="entry name" value="DUF1639"/>
    <property type="match status" value="1"/>
</dbReference>
<protein>
    <submittedName>
        <fullName evidence="2">Uncharacterized protein</fullName>
    </submittedName>
</protein>
<evidence type="ECO:0000313" key="2">
    <source>
        <dbReference type="EMBL" id="OWM86307.1"/>
    </source>
</evidence>
<name>A0A218XMU2_PUNGR</name>
<proteinExistence type="predicted"/>